<dbReference type="AlphaFoldDB" id="A0AAP4FTE5"/>
<dbReference type="EMBL" id="JASSOM010000003">
    <property type="protein sequence ID" value="MDK9361955.1"/>
    <property type="molecule type" value="Genomic_DNA"/>
</dbReference>
<reference evidence="1 2" key="1">
    <citation type="submission" date="2023-06" db="EMBL/GenBank/DDBJ databases">
        <title>Identification and characterization of antibiotic-resistant Gram-negative bacteria.</title>
        <authorList>
            <person name="Cho G.-S."/>
            <person name="Lee J."/>
            <person name="Tai E."/>
            <person name="Jeong S."/>
            <person name="Kim I."/>
            <person name="Kim B.-E."/>
            <person name="Jeong M.-I."/>
            <person name="Oh K.-K."/>
            <person name="Franz C.M.A.P."/>
        </authorList>
    </citation>
    <scope>NUCLEOTIDE SEQUENCE [LARGE SCALE GENOMIC DNA]</scope>
    <source>
        <strain evidence="1 2">V106_12</strain>
    </source>
</reference>
<dbReference type="RefSeq" id="WP_285149706.1">
    <property type="nucleotide sequence ID" value="NZ_JASSOM010000003.1"/>
</dbReference>
<accession>A0AAP4FTE5</accession>
<keyword evidence="2" id="KW-1185">Reference proteome</keyword>
<name>A0AAP4FTE5_9ENTR</name>
<proteinExistence type="predicted"/>
<evidence type="ECO:0000313" key="1">
    <source>
        <dbReference type="EMBL" id="MDK9361955.1"/>
    </source>
</evidence>
<organism evidence="1 2">
    <name type="scientific">Lelliottia wanjuensis</name>
    <dbReference type="NCBI Taxonomy" id="3050585"/>
    <lineage>
        <taxon>Bacteria</taxon>
        <taxon>Pseudomonadati</taxon>
        <taxon>Pseudomonadota</taxon>
        <taxon>Gammaproteobacteria</taxon>
        <taxon>Enterobacterales</taxon>
        <taxon>Enterobacteriaceae</taxon>
        <taxon>Lelliottia</taxon>
    </lineage>
</organism>
<dbReference type="Proteomes" id="UP001223214">
    <property type="component" value="Unassembled WGS sequence"/>
</dbReference>
<protein>
    <submittedName>
        <fullName evidence="1">Uncharacterized protein</fullName>
    </submittedName>
</protein>
<gene>
    <name evidence="1" type="ORF">QQF32_01890</name>
</gene>
<evidence type="ECO:0000313" key="2">
    <source>
        <dbReference type="Proteomes" id="UP001223214"/>
    </source>
</evidence>
<comment type="caution">
    <text evidence="1">The sequence shown here is derived from an EMBL/GenBank/DDBJ whole genome shotgun (WGS) entry which is preliminary data.</text>
</comment>
<sequence length="99" mass="11444">MTIFSPDLQAELHHIYLQEKHAAGQILRLALQQGFCLQDLTRLAEKYRISVSILEEHDGNYCVRYANGDGFFHRCFYHDRQQALSFMTTFDLCGSETGL</sequence>